<dbReference type="Proteomes" id="UP000799424">
    <property type="component" value="Unassembled WGS sequence"/>
</dbReference>
<accession>A0A6A7ADC1</accession>
<dbReference type="AlphaFoldDB" id="A0A6A7ADC1"/>
<sequence length="330" mass="38220">MHALSVASDGFRSLQAAKPIEYGQPITLSLVPRRPTPESIERFSALFHRLAQRGRNGRAKLVYFPAQYTQIRDLPDDIAECLNELDLRQGQQDLNLHSHIRSVSRDTEVVWLDLSQFEINPYLDFLFAKDERIKHRWGRWELDLRASTTRRHLLVEHNRTTDAFIRSIGSMHVTNPAIRCLGLYHNAMSQGGYPGNKKLLLRLRNDEGIRVAELLDAMESVAPTVLETWRSSTQFLLDHRLKNAHWIDNIWFLPGVPRLSLHLDHTDMSDEVIDYDGMTTFHGVDVADAQARRKMGFRHHITRREGEWLPEELFVPMESTTSRSPINWDT</sequence>
<proteinExistence type="predicted"/>
<evidence type="ECO:0000313" key="1">
    <source>
        <dbReference type="EMBL" id="KAF2830699.1"/>
    </source>
</evidence>
<keyword evidence="2" id="KW-1185">Reference proteome</keyword>
<protein>
    <submittedName>
        <fullName evidence="1">Uncharacterized protein</fullName>
    </submittedName>
</protein>
<dbReference type="OrthoDB" id="3693648at2759"/>
<dbReference type="EMBL" id="MU006219">
    <property type="protein sequence ID" value="KAF2830699.1"/>
    <property type="molecule type" value="Genomic_DNA"/>
</dbReference>
<name>A0A6A7ADC1_9PLEO</name>
<organism evidence="1 2">
    <name type="scientific">Ophiobolus disseminans</name>
    <dbReference type="NCBI Taxonomy" id="1469910"/>
    <lineage>
        <taxon>Eukaryota</taxon>
        <taxon>Fungi</taxon>
        <taxon>Dikarya</taxon>
        <taxon>Ascomycota</taxon>
        <taxon>Pezizomycotina</taxon>
        <taxon>Dothideomycetes</taxon>
        <taxon>Pleosporomycetidae</taxon>
        <taxon>Pleosporales</taxon>
        <taxon>Pleosporineae</taxon>
        <taxon>Phaeosphaeriaceae</taxon>
        <taxon>Ophiobolus</taxon>
    </lineage>
</organism>
<evidence type="ECO:0000313" key="2">
    <source>
        <dbReference type="Proteomes" id="UP000799424"/>
    </source>
</evidence>
<gene>
    <name evidence="1" type="ORF">CC86DRAFT_316215</name>
</gene>
<reference evidence="1" key="1">
    <citation type="journal article" date="2020" name="Stud. Mycol.">
        <title>101 Dothideomycetes genomes: a test case for predicting lifestyles and emergence of pathogens.</title>
        <authorList>
            <person name="Haridas S."/>
            <person name="Albert R."/>
            <person name="Binder M."/>
            <person name="Bloem J."/>
            <person name="Labutti K."/>
            <person name="Salamov A."/>
            <person name="Andreopoulos B."/>
            <person name="Baker S."/>
            <person name="Barry K."/>
            <person name="Bills G."/>
            <person name="Bluhm B."/>
            <person name="Cannon C."/>
            <person name="Castanera R."/>
            <person name="Culley D."/>
            <person name="Daum C."/>
            <person name="Ezra D."/>
            <person name="Gonzalez J."/>
            <person name="Henrissat B."/>
            <person name="Kuo A."/>
            <person name="Liang C."/>
            <person name="Lipzen A."/>
            <person name="Lutzoni F."/>
            <person name="Magnuson J."/>
            <person name="Mondo S."/>
            <person name="Nolan M."/>
            <person name="Ohm R."/>
            <person name="Pangilinan J."/>
            <person name="Park H.-J."/>
            <person name="Ramirez L."/>
            <person name="Alfaro M."/>
            <person name="Sun H."/>
            <person name="Tritt A."/>
            <person name="Yoshinaga Y."/>
            <person name="Zwiers L.-H."/>
            <person name="Turgeon B."/>
            <person name="Goodwin S."/>
            <person name="Spatafora J."/>
            <person name="Crous P."/>
            <person name="Grigoriev I."/>
        </authorList>
    </citation>
    <scope>NUCLEOTIDE SEQUENCE</scope>
    <source>
        <strain evidence="1">CBS 113818</strain>
    </source>
</reference>